<organism evidence="1 2">
    <name type="scientific">Nephila pilipes</name>
    <name type="common">Giant wood spider</name>
    <name type="synonym">Nephila maculata</name>
    <dbReference type="NCBI Taxonomy" id="299642"/>
    <lineage>
        <taxon>Eukaryota</taxon>
        <taxon>Metazoa</taxon>
        <taxon>Ecdysozoa</taxon>
        <taxon>Arthropoda</taxon>
        <taxon>Chelicerata</taxon>
        <taxon>Arachnida</taxon>
        <taxon>Araneae</taxon>
        <taxon>Araneomorphae</taxon>
        <taxon>Entelegynae</taxon>
        <taxon>Araneoidea</taxon>
        <taxon>Nephilidae</taxon>
        <taxon>Nephila</taxon>
    </lineage>
</organism>
<dbReference type="EMBL" id="BMAW01053190">
    <property type="protein sequence ID" value="GFS89835.1"/>
    <property type="molecule type" value="Genomic_DNA"/>
</dbReference>
<accession>A0A8X6TBA8</accession>
<protein>
    <submittedName>
        <fullName evidence="1">Uncharacterized protein</fullName>
    </submittedName>
</protein>
<reference evidence="1" key="1">
    <citation type="submission" date="2020-08" db="EMBL/GenBank/DDBJ databases">
        <title>Multicomponent nature underlies the extraordinary mechanical properties of spider dragline silk.</title>
        <authorList>
            <person name="Kono N."/>
            <person name="Nakamura H."/>
            <person name="Mori M."/>
            <person name="Yoshida Y."/>
            <person name="Ohtoshi R."/>
            <person name="Malay A.D."/>
            <person name="Moran D.A.P."/>
            <person name="Tomita M."/>
            <person name="Numata K."/>
            <person name="Arakawa K."/>
        </authorList>
    </citation>
    <scope>NUCLEOTIDE SEQUENCE</scope>
</reference>
<proteinExistence type="predicted"/>
<evidence type="ECO:0000313" key="2">
    <source>
        <dbReference type="Proteomes" id="UP000887013"/>
    </source>
</evidence>
<comment type="caution">
    <text evidence="1">The sequence shown here is derived from an EMBL/GenBank/DDBJ whole genome shotgun (WGS) entry which is preliminary data.</text>
</comment>
<evidence type="ECO:0000313" key="1">
    <source>
        <dbReference type="EMBL" id="GFS89835.1"/>
    </source>
</evidence>
<keyword evidence="2" id="KW-1185">Reference proteome</keyword>
<dbReference type="Proteomes" id="UP000887013">
    <property type="component" value="Unassembled WGS sequence"/>
</dbReference>
<name>A0A8X6TBA8_NEPPI</name>
<sequence length="186" mass="21061">MIQKPNCGHHHGSFQHPQDKKWLQQCRSHGVNNIGYRTYCPIITFLLQEIHEQSLPLNKYTFETAFTHRNFARWHICRYQLAAVTWLPPWRCYRGAARAHSSPSSRHAARTHFVCASTPPAAARKHGLPPANRQAGQAEHAFTLPPPAAACCHRTFTFFALWLKVAKLCTSAALPYCESDILLSSC</sequence>
<gene>
    <name evidence="1" type="ORF">NPIL_236031</name>
</gene>
<dbReference type="AlphaFoldDB" id="A0A8X6TBA8"/>